<feature type="compositionally biased region" description="Basic and acidic residues" evidence="1">
    <location>
        <begin position="1"/>
        <end position="14"/>
    </location>
</feature>
<feature type="domain" description="BTB" evidence="2">
    <location>
        <begin position="73"/>
        <end position="139"/>
    </location>
</feature>
<evidence type="ECO:0000259" key="2">
    <source>
        <dbReference type="PROSITE" id="PS50097"/>
    </source>
</evidence>
<proteinExistence type="predicted"/>
<keyword evidence="4" id="KW-1185">Reference proteome</keyword>
<feature type="region of interest" description="Disordered" evidence="1">
    <location>
        <begin position="1"/>
        <end position="47"/>
    </location>
</feature>
<dbReference type="OrthoDB" id="2367075at2759"/>
<dbReference type="Proteomes" id="UP000076532">
    <property type="component" value="Unassembled WGS sequence"/>
</dbReference>
<gene>
    <name evidence="3" type="ORF">FIBSPDRAFT_954639</name>
</gene>
<protein>
    <recommendedName>
        <fullName evidence="2">BTB domain-containing protein</fullName>
    </recommendedName>
</protein>
<evidence type="ECO:0000313" key="4">
    <source>
        <dbReference type="Proteomes" id="UP000076532"/>
    </source>
</evidence>
<reference evidence="3 4" key="1">
    <citation type="journal article" date="2016" name="Mol. Biol. Evol.">
        <title>Comparative Genomics of Early-Diverging Mushroom-Forming Fungi Provides Insights into the Origins of Lignocellulose Decay Capabilities.</title>
        <authorList>
            <person name="Nagy L.G."/>
            <person name="Riley R."/>
            <person name="Tritt A."/>
            <person name="Adam C."/>
            <person name="Daum C."/>
            <person name="Floudas D."/>
            <person name="Sun H."/>
            <person name="Yadav J.S."/>
            <person name="Pangilinan J."/>
            <person name="Larsson K.H."/>
            <person name="Matsuura K."/>
            <person name="Barry K."/>
            <person name="Labutti K."/>
            <person name="Kuo R."/>
            <person name="Ohm R.A."/>
            <person name="Bhattacharya S.S."/>
            <person name="Shirouzu T."/>
            <person name="Yoshinaga Y."/>
            <person name="Martin F.M."/>
            <person name="Grigoriev I.V."/>
            <person name="Hibbett D.S."/>
        </authorList>
    </citation>
    <scope>NUCLEOTIDE SEQUENCE [LARGE SCALE GENOMIC DNA]</scope>
    <source>
        <strain evidence="3 4">CBS 109695</strain>
    </source>
</reference>
<organism evidence="3 4">
    <name type="scientific">Athelia psychrophila</name>
    <dbReference type="NCBI Taxonomy" id="1759441"/>
    <lineage>
        <taxon>Eukaryota</taxon>
        <taxon>Fungi</taxon>
        <taxon>Dikarya</taxon>
        <taxon>Basidiomycota</taxon>
        <taxon>Agaricomycotina</taxon>
        <taxon>Agaricomycetes</taxon>
        <taxon>Agaricomycetidae</taxon>
        <taxon>Atheliales</taxon>
        <taxon>Atheliaceae</taxon>
        <taxon>Athelia</taxon>
    </lineage>
</organism>
<dbReference type="InterPro" id="IPR000210">
    <property type="entry name" value="BTB/POZ_dom"/>
</dbReference>
<accession>A0A166IWT9</accession>
<sequence length="139" mass="15946">MSSKRKEGKLEEGNNIKTLLRGPQSPSFLLSNESRDNKRKADPDIASSSLPKKIKHIEVPTIKRSELYWYKDGNVIIQIEDTHFELYRGQLSRASNFFARLLQGSDENPLGPKLHDPLYVHVTEINAADFILLLEWLKT</sequence>
<evidence type="ECO:0000313" key="3">
    <source>
        <dbReference type="EMBL" id="KZP20255.1"/>
    </source>
</evidence>
<dbReference type="PROSITE" id="PS50097">
    <property type="entry name" value="BTB"/>
    <property type="match status" value="1"/>
</dbReference>
<feature type="compositionally biased region" description="Basic and acidic residues" evidence="1">
    <location>
        <begin position="33"/>
        <end position="43"/>
    </location>
</feature>
<name>A0A166IWT9_9AGAM</name>
<dbReference type="AlphaFoldDB" id="A0A166IWT9"/>
<dbReference type="EMBL" id="KV417556">
    <property type="protein sequence ID" value="KZP20255.1"/>
    <property type="molecule type" value="Genomic_DNA"/>
</dbReference>
<evidence type="ECO:0000256" key="1">
    <source>
        <dbReference type="SAM" id="MobiDB-lite"/>
    </source>
</evidence>